<dbReference type="InterPro" id="IPR003886">
    <property type="entry name" value="NIDO_dom"/>
</dbReference>
<dbReference type="PANTHER" id="PTHR13802">
    <property type="entry name" value="MUCIN 4-RELATED"/>
    <property type="match status" value="1"/>
</dbReference>
<dbReference type="SMART" id="SM00539">
    <property type="entry name" value="NIDO"/>
    <property type="match status" value="1"/>
</dbReference>
<organism evidence="3">
    <name type="scientific">Timema poppense</name>
    <name type="common">Walking stick</name>
    <dbReference type="NCBI Taxonomy" id="170557"/>
    <lineage>
        <taxon>Eukaryota</taxon>
        <taxon>Metazoa</taxon>
        <taxon>Ecdysozoa</taxon>
        <taxon>Arthropoda</taxon>
        <taxon>Hexapoda</taxon>
        <taxon>Insecta</taxon>
        <taxon>Pterygota</taxon>
        <taxon>Neoptera</taxon>
        <taxon>Polyneoptera</taxon>
        <taxon>Phasmatodea</taxon>
        <taxon>Timematodea</taxon>
        <taxon>Timematoidea</taxon>
        <taxon>Timematidae</taxon>
        <taxon>Timema</taxon>
    </lineage>
</organism>
<dbReference type="PANTHER" id="PTHR13802:SF52">
    <property type="entry name" value="MUCIN-4"/>
    <property type="match status" value="1"/>
</dbReference>
<keyword evidence="1" id="KW-1015">Disulfide bond</keyword>
<dbReference type="EMBL" id="OD073288">
    <property type="protein sequence ID" value="CAD7421986.1"/>
    <property type="molecule type" value="Genomic_DNA"/>
</dbReference>
<protein>
    <recommendedName>
        <fullName evidence="2">NIDO domain-containing protein</fullName>
    </recommendedName>
</protein>
<feature type="domain" description="NIDO" evidence="2">
    <location>
        <begin position="1"/>
        <end position="117"/>
    </location>
</feature>
<accession>A0A7R9HJW1</accession>
<sequence>MCDGTGVGVAVLTTCSGRHMCGGTGTNTFQMVLATDEVYTYAIFNYVELNWLSHTEAGGDTTTGSGGVPAFVGFNAGNGTQSHEYKPYSQDSVIRDLTGRGWANNFPGRHIFRIDEKIMLGTCNKDLGRWTSRR</sequence>
<dbReference type="AlphaFoldDB" id="A0A7R9HJW1"/>
<gene>
    <name evidence="3" type="ORF">TPSB3V08_LOCUS15401</name>
</gene>
<dbReference type="InterPro" id="IPR051495">
    <property type="entry name" value="Epithelial_Barrier/Signaling"/>
</dbReference>
<name>A0A7R9HJW1_TIMPO</name>
<dbReference type="GO" id="GO:0007160">
    <property type="term" value="P:cell-matrix adhesion"/>
    <property type="evidence" value="ECO:0007669"/>
    <property type="project" value="InterPro"/>
</dbReference>
<dbReference type="Pfam" id="PF06119">
    <property type="entry name" value="NIDO"/>
    <property type="match status" value="1"/>
</dbReference>
<evidence type="ECO:0000256" key="1">
    <source>
        <dbReference type="ARBA" id="ARBA00023157"/>
    </source>
</evidence>
<reference evidence="3" key="1">
    <citation type="submission" date="2020-11" db="EMBL/GenBank/DDBJ databases">
        <authorList>
            <person name="Tran Van P."/>
        </authorList>
    </citation>
    <scope>NUCLEOTIDE SEQUENCE</scope>
</reference>
<dbReference type="PROSITE" id="PS51220">
    <property type="entry name" value="NIDO"/>
    <property type="match status" value="1"/>
</dbReference>
<proteinExistence type="predicted"/>
<evidence type="ECO:0000259" key="2">
    <source>
        <dbReference type="PROSITE" id="PS51220"/>
    </source>
</evidence>
<evidence type="ECO:0000313" key="3">
    <source>
        <dbReference type="EMBL" id="CAD7421986.1"/>
    </source>
</evidence>